<reference evidence="2 3" key="1">
    <citation type="submission" date="2019-02" db="EMBL/GenBank/DDBJ databases">
        <title>Deep-cultivation of Planctomycetes and their phenomic and genomic characterization uncovers novel biology.</title>
        <authorList>
            <person name="Wiegand S."/>
            <person name="Jogler M."/>
            <person name="Boedeker C."/>
            <person name="Pinto D."/>
            <person name="Vollmers J."/>
            <person name="Rivas-Marin E."/>
            <person name="Kohn T."/>
            <person name="Peeters S.H."/>
            <person name="Heuer A."/>
            <person name="Rast P."/>
            <person name="Oberbeckmann S."/>
            <person name="Bunk B."/>
            <person name="Jeske O."/>
            <person name="Meyerdierks A."/>
            <person name="Storesund J.E."/>
            <person name="Kallscheuer N."/>
            <person name="Luecker S."/>
            <person name="Lage O.M."/>
            <person name="Pohl T."/>
            <person name="Merkel B.J."/>
            <person name="Hornburger P."/>
            <person name="Mueller R.-W."/>
            <person name="Bruemmer F."/>
            <person name="Labrenz M."/>
            <person name="Spormann A.M."/>
            <person name="Op den Camp H."/>
            <person name="Overmann J."/>
            <person name="Amann R."/>
            <person name="Jetten M.S.M."/>
            <person name="Mascher T."/>
            <person name="Medema M.H."/>
            <person name="Devos D.P."/>
            <person name="Kaster A.-K."/>
            <person name="Ovreas L."/>
            <person name="Rohde M."/>
            <person name="Galperin M.Y."/>
            <person name="Jogler C."/>
        </authorList>
    </citation>
    <scope>NUCLEOTIDE SEQUENCE [LARGE SCALE GENOMIC DNA]</scope>
    <source>
        <strain evidence="2 3">Pan241w</strain>
    </source>
</reference>
<proteinExistence type="predicted"/>
<dbReference type="Gene3D" id="1.50.10.20">
    <property type="match status" value="1"/>
</dbReference>
<protein>
    <submittedName>
        <fullName evidence="2">Prenyltransferase and squalene oxidase repeat protein</fullName>
    </submittedName>
</protein>
<dbReference type="InterPro" id="IPR008930">
    <property type="entry name" value="Terpenoid_cyclase/PrenylTrfase"/>
</dbReference>
<dbReference type="Proteomes" id="UP000317171">
    <property type="component" value="Chromosome"/>
</dbReference>
<sequence length="319" mass="35476">MLAFSSLLLTVSIAALPEDQVTTTQVRETVQHSIPFIEEKGLWWIEKKKCVSCHRGGNMIWSLNASKQRGFEVSEQLKEWTDWSTDKSLSKNDKGKTVGLGNKEGVAQILLSSGHASITPDQKKTRQKLTALLFDDQQPDGSWKPGGQLPFQKRTVPETTSVSTMWLALTLFREGNEKSKPVVEKAMQFINASPPGKSTEWYAVRLLLAIESKQVDVRDQMVEQLRSLQKPNGGWGWMVADESDALGTGMALYALVVAGLDHEDASIKRAQQFLVSTQRKDGSWPVKGTKEKKKASIQETAVYWGTCWAVIGLVESLPQ</sequence>
<dbReference type="SUPFAM" id="SSF48239">
    <property type="entry name" value="Terpenoid cyclases/Protein prenyltransferases"/>
    <property type="match status" value="1"/>
</dbReference>
<name>A0A517RAT8_9PLAN</name>
<dbReference type="EMBL" id="CP036269">
    <property type="protein sequence ID" value="QDT41002.1"/>
    <property type="molecule type" value="Genomic_DNA"/>
</dbReference>
<dbReference type="InterPro" id="IPR032696">
    <property type="entry name" value="SQ_cyclase_C"/>
</dbReference>
<dbReference type="Pfam" id="PF13243">
    <property type="entry name" value="SQHop_cyclase_C"/>
    <property type="match status" value="1"/>
</dbReference>
<organism evidence="2 3">
    <name type="scientific">Gimesia alba</name>
    <dbReference type="NCBI Taxonomy" id="2527973"/>
    <lineage>
        <taxon>Bacteria</taxon>
        <taxon>Pseudomonadati</taxon>
        <taxon>Planctomycetota</taxon>
        <taxon>Planctomycetia</taxon>
        <taxon>Planctomycetales</taxon>
        <taxon>Planctomycetaceae</taxon>
        <taxon>Gimesia</taxon>
    </lineage>
</organism>
<evidence type="ECO:0000259" key="1">
    <source>
        <dbReference type="Pfam" id="PF13243"/>
    </source>
</evidence>
<dbReference type="AlphaFoldDB" id="A0A517RAT8"/>
<evidence type="ECO:0000313" key="2">
    <source>
        <dbReference type="EMBL" id="QDT41002.1"/>
    </source>
</evidence>
<dbReference type="KEGG" id="gaz:Pan241w_10610"/>
<feature type="domain" description="Squalene cyclase C-terminal" evidence="1">
    <location>
        <begin position="212"/>
        <end position="314"/>
    </location>
</feature>
<dbReference type="RefSeq" id="WP_198000328.1">
    <property type="nucleotide sequence ID" value="NZ_CP036269.1"/>
</dbReference>
<evidence type="ECO:0000313" key="3">
    <source>
        <dbReference type="Proteomes" id="UP000317171"/>
    </source>
</evidence>
<dbReference type="CDD" id="cd00688">
    <property type="entry name" value="ISOPREN_C2_like"/>
    <property type="match status" value="1"/>
</dbReference>
<dbReference type="GO" id="GO:0016740">
    <property type="term" value="F:transferase activity"/>
    <property type="evidence" value="ECO:0007669"/>
    <property type="project" value="UniProtKB-KW"/>
</dbReference>
<gene>
    <name evidence="2" type="ORF">Pan241w_10610</name>
</gene>
<accession>A0A517RAT8</accession>
<keyword evidence="3" id="KW-1185">Reference proteome</keyword>
<keyword evidence="2" id="KW-0808">Transferase</keyword>